<dbReference type="Pfam" id="PF11042">
    <property type="entry name" value="DUF2750"/>
    <property type="match status" value="1"/>
</dbReference>
<name>A0AB39HL00_9VIBR</name>
<sequence length="121" mass="13960">MTSSTPALNTPSERMRFFFNTIAKDKKIWLLVDEHGSVLLSTDEDECVPVWPSEDIARQQATEDWQEMQPEAISIAKWRSRWTTGLEEDELAVIVYPSLDGEGIILSPDDFDFELEKIVRR</sequence>
<dbReference type="RefSeq" id="WP_306099824.1">
    <property type="nucleotide sequence ID" value="NZ_CP162602.1"/>
</dbReference>
<proteinExistence type="predicted"/>
<dbReference type="KEGG" id="vih:AB0763_14090"/>
<dbReference type="AlphaFoldDB" id="A0AB39HL00"/>
<dbReference type="EMBL" id="CP162602">
    <property type="protein sequence ID" value="XDK26910.1"/>
    <property type="molecule type" value="Genomic_DNA"/>
</dbReference>
<reference evidence="1" key="1">
    <citation type="submission" date="2024-07" db="EMBL/GenBank/DDBJ databases">
        <title>Genome Analysis of a Potential Novel Vibrio Species Secreting pH- and Thermo-stable Alginate Lyase and its Application in Producing Alginate Oligosaccharides.</title>
        <authorList>
            <person name="Huang H."/>
            <person name="Bao K."/>
        </authorList>
    </citation>
    <scope>NUCLEOTIDE SEQUENCE</scope>
    <source>
        <strain evidence="1">HB236076</strain>
        <plasmid evidence="1">p-HB236076</plasmid>
    </source>
</reference>
<keyword evidence="1" id="KW-0614">Plasmid</keyword>
<dbReference type="InterPro" id="IPR021284">
    <property type="entry name" value="DUF2750"/>
</dbReference>
<protein>
    <submittedName>
        <fullName evidence="1">DUF2750 domain-containing protein</fullName>
    </submittedName>
</protein>
<accession>A0AB39HL00</accession>
<organism evidence="1">
    <name type="scientific">Vibrio sp. HB236076</name>
    <dbReference type="NCBI Taxonomy" id="3232307"/>
    <lineage>
        <taxon>Bacteria</taxon>
        <taxon>Pseudomonadati</taxon>
        <taxon>Pseudomonadota</taxon>
        <taxon>Gammaproteobacteria</taxon>
        <taxon>Vibrionales</taxon>
        <taxon>Vibrionaceae</taxon>
        <taxon>Vibrio</taxon>
    </lineage>
</organism>
<evidence type="ECO:0000313" key="1">
    <source>
        <dbReference type="EMBL" id="XDK26910.1"/>
    </source>
</evidence>
<gene>
    <name evidence="1" type="ORF">AB0763_14090</name>
</gene>
<geneLocation type="plasmid" evidence="1">
    <name>p-HB236076</name>
</geneLocation>